<gene>
    <name evidence="1" type="primary">94</name>
    <name evidence="1" type="ORF">SEA_NIBB_94</name>
</gene>
<reference evidence="1 2" key="1">
    <citation type="submission" date="2019-01" db="EMBL/GenBank/DDBJ databases">
        <authorList>
            <person name="Neitz A."/>
            <person name="Villela V."/>
            <person name="Anton S."/>
            <person name="Buhyoff S."/>
            <person name="Consani M."/>
            <person name="Davis D."/>
            <person name="Haas R."/>
            <person name="Heid C."/>
            <person name="Roop S."/>
            <person name="Braley A.B."/>
            <person name="Ettinger A.-S.H."/>
            <person name="Anders K.R."/>
            <person name="Garlena R.A."/>
            <person name="Russell D.A."/>
            <person name="Pope W.H."/>
            <person name="Jacobs-Sera D."/>
            <person name="Hendrix R.W."/>
            <person name="Hatfull G.F."/>
        </authorList>
    </citation>
    <scope>NUCLEOTIDE SEQUENCE [LARGE SCALE GENOMIC DNA]</scope>
</reference>
<dbReference type="EMBL" id="MK460246">
    <property type="protein sequence ID" value="QAX95633.1"/>
    <property type="molecule type" value="Genomic_DNA"/>
</dbReference>
<dbReference type="KEGG" id="vg:60325159"/>
<dbReference type="Proteomes" id="UP000290045">
    <property type="component" value="Segment"/>
</dbReference>
<organism evidence="1 2">
    <name type="scientific">Mycobacterium phage Nibb</name>
    <dbReference type="NCBI Taxonomy" id="2510585"/>
    <lineage>
        <taxon>Viruses</taxon>
        <taxon>Duplodnaviria</taxon>
        <taxon>Heunggongvirae</taxon>
        <taxon>Uroviricota</taxon>
        <taxon>Caudoviricetes</taxon>
        <taxon>Weiservirinae</taxon>
        <taxon>Anayavirus</taxon>
        <taxon>Anayavirus nibb</taxon>
    </lineage>
</organism>
<accession>A0A411B5L5</accession>
<evidence type="ECO:0000313" key="1">
    <source>
        <dbReference type="EMBL" id="QAX95633.1"/>
    </source>
</evidence>
<keyword evidence="2" id="KW-1185">Reference proteome</keyword>
<dbReference type="GeneID" id="60325159"/>
<evidence type="ECO:0000313" key="2">
    <source>
        <dbReference type="Proteomes" id="UP000290045"/>
    </source>
</evidence>
<name>A0A411B5L5_9CAUD</name>
<dbReference type="RefSeq" id="YP_009953682.1">
    <property type="nucleotide sequence ID" value="NC_051624.1"/>
</dbReference>
<protein>
    <submittedName>
        <fullName evidence="1">Uncharacterized protein</fullName>
    </submittedName>
</protein>
<sequence length="111" mass="12253">MTNTLNATDGLSFNLNYDVDRADNADAVHGFVTGVTIGVNGPVEVFAKGCEHDVPEGTPLRMMRVKLGAKVADTAYGRGEYAVESWEFITRDDFDRIVDLQAIRESLGWRD</sequence>
<proteinExistence type="predicted"/>